<evidence type="ECO:0000256" key="3">
    <source>
        <dbReference type="ARBA" id="ARBA00063239"/>
    </source>
</evidence>
<dbReference type="FunFam" id="3.30.479.30:FF:000001">
    <property type="entry name" value="Prohibitin 2"/>
    <property type="match status" value="1"/>
</dbReference>
<dbReference type="InterPro" id="IPR000163">
    <property type="entry name" value="Prohibitin"/>
</dbReference>
<dbReference type="GO" id="GO:0045861">
    <property type="term" value="P:negative regulation of proteolysis"/>
    <property type="evidence" value="ECO:0007669"/>
    <property type="project" value="UniProtKB-ARBA"/>
</dbReference>
<dbReference type="Pfam" id="PF01145">
    <property type="entry name" value="Band_7"/>
    <property type="match status" value="1"/>
</dbReference>
<keyword evidence="4" id="KW-0999">Mitochondrion inner membrane</keyword>
<dbReference type="GO" id="GO:0000001">
    <property type="term" value="P:mitochondrion inheritance"/>
    <property type="evidence" value="ECO:0007669"/>
    <property type="project" value="UniProtKB-ARBA"/>
</dbReference>
<comment type="similarity">
    <text evidence="1 4">Belongs to the prohibitin family.</text>
</comment>
<sequence length="278" mass="30616">MSRVATIISKLAIPVSAAILIADLSLYDVKGGERAVIFDRFSGIKPQVVGEGMNFVIPWLQRPIIYDVRTRPRTINTTTGSKDLQTVSITLRVLHRPDVIKLPQIYQNLGLDYDERVLPSIGNEVLKSIVAQFDAAELINMRETVSNKIRQELEQRAGNFNIKLEDVSITHMAFGAEFTKAVERKQVAQQDAERAKFLVDKADQERKAAIIRAEGEAEAADHISKALAKAGDGLLLIRRIEASKEIANTLSQSPNVAYLPKGSGDDGSSQSLLLNIGR</sequence>
<evidence type="ECO:0000256" key="5">
    <source>
        <dbReference type="SAM" id="MobiDB-lite"/>
    </source>
</evidence>
<keyword evidence="6" id="KW-0732">Signal</keyword>
<comment type="subunit">
    <text evidence="3">The mitochondrial prohibitin complex consists of two subunits (PHB1 and PHB2). The subunits assemble into a membrane-associated ring-shaped supercomplex of approximately 1 mDa. The mitochondrial prohibitin complex interacts with the m-AAA protease, a heterohexamer composed of YTA12/RCA1 and YTA10/AFG3. The mitochondrial prohibitin complex interacts with ATG8 and the interaction may support mitophagosome assembly.</text>
</comment>
<dbReference type="PANTHER" id="PTHR23222">
    <property type="entry name" value="PROHIBITIN"/>
    <property type="match status" value="1"/>
</dbReference>
<evidence type="ECO:0000313" key="9">
    <source>
        <dbReference type="Proteomes" id="UP000307173"/>
    </source>
</evidence>
<accession>A0A4T0WWJ5</accession>
<dbReference type="SMART" id="SM00244">
    <property type="entry name" value="PHB"/>
    <property type="match status" value="1"/>
</dbReference>
<evidence type="ECO:0000256" key="6">
    <source>
        <dbReference type="SAM" id="SignalP"/>
    </source>
</evidence>
<keyword evidence="4" id="KW-0496">Mitochondrion</keyword>
<comment type="function">
    <text evidence="2">Prohibitin probably acts as a holdase/unfoldase for the stabilization of newly synthesized mitochondrial proteins. Involved in mitophagy; may act as an adapter for ATG8 that supports mitophagosome assembly. Negatively regulates the proteolytic processing of ATG32 via the i-AAA protease. Acts as a negative regulator of the m-AAA protease.</text>
</comment>
<comment type="subcellular location">
    <subcellularLocation>
        <location evidence="4">Mitochondrion inner membrane</location>
    </subcellularLocation>
</comment>
<organism evidence="8 9">
    <name type="scientific">Pichia inconspicua</name>
    <dbReference type="NCBI Taxonomy" id="52247"/>
    <lineage>
        <taxon>Eukaryota</taxon>
        <taxon>Fungi</taxon>
        <taxon>Dikarya</taxon>
        <taxon>Ascomycota</taxon>
        <taxon>Saccharomycotina</taxon>
        <taxon>Pichiomycetes</taxon>
        <taxon>Pichiales</taxon>
        <taxon>Pichiaceae</taxon>
        <taxon>Pichia</taxon>
    </lineage>
</organism>
<gene>
    <name evidence="8" type="ORF">CANINC_004343</name>
</gene>
<feature type="chain" id="PRO_5020779871" description="Prohibitin" evidence="6">
    <location>
        <begin position="18"/>
        <end position="278"/>
    </location>
</feature>
<feature type="compositionally biased region" description="Low complexity" evidence="5">
    <location>
        <begin position="266"/>
        <end position="278"/>
    </location>
</feature>
<dbReference type="EMBL" id="SELW01000652">
    <property type="protein sequence ID" value="TID15814.1"/>
    <property type="molecule type" value="Genomic_DNA"/>
</dbReference>
<feature type="signal peptide" evidence="6">
    <location>
        <begin position="1"/>
        <end position="17"/>
    </location>
</feature>
<dbReference type="CDD" id="cd03401">
    <property type="entry name" value="SPFH_prohibitin"/>
    <property type="match status" value="1"/>
</dbReference>
<keyword evidence="9" id="KW-1185">Reference proteome</keyword>
<dbReference type="SUPFAM" id="SSF117892">
    <property type="entry name" value="Band 7/SPFH domain"/>
    <property type="match status" value="1"/>
</dbReference>
<dbReference type="AlphaFoldDB" id="A0A4T0WWJ5"/>
<dbReference type="InterPro" id="IPR036013">
    <property type="entry name" value="Band_7/SPFH_dom_sf"/>
</dbReference>
<reference evidence="8 9" key="1">
    <citation type="journal article" date="2019" name="Front. Genet.">
        <title>Whole-Genome Sequencing of the Opportunistic Yeast Pathogen Candida inconspicua Uncovers Its Hybrid Origin.</title>
        <authorList>
            <person name="Mixao V."/>
            <person name="Hansen A.P."/>
            <person name="Saus E."/>
            <person name="Boekhout T."/>
            <person name="Lass-Florl C."/>
            <person name="Gabaldon T."/>
        </authorList>
    </citation>
    <scope>NUCLEOTIDE SEQUENCE [LARGE SCALE GENOMIC DNA]</scope>
    <source>
        <strain evidence="8 9">CBS 180</strain>
    </source>
</reference>
<name>A0A4T0WWJ5_9ASCO</name>
<dbReference type="GO" id="GO:0005743">
    <property type="term" value="C:mitochondrial inner membrane"/>
    <property type="evidence" value="ECO:0007669"/>
    <property type="project" value="UniProtKB-SubCell"/>
</dbReference>
<evidence type="ECO:0000313" key="8">
    <source>
        <dbReference type="EMBL" id="TID15814.1"/>
    </source>
</evidence>
<feature type="region of interest" description="Disordered" evidence="5">
    <location>
        <begin position="255"/>
        <end position="278"/>
    </location>
</feature>
<dbReference type="OrthoDB" id="275637at2759"/>
<dbReference type="Gene3D" id="3.30.479.30">
    <property type="entry name" value="Band 7 domain"/>
    <property type="match status" value="1"/>
</dbReference>
<keyword evidence="4" id="KW-0472">Membrane</keyword>
<dbReference type="STRING" id="52247.A0A4T0WWJ5"/>
<evidence type="ECO:0000256" key="4">
    <source>
        <dbReference type="RuleBase" id="RU366048"/>
    </source>
</evidence>
<evidence type="ECO:0000259" key="7">
    <source>
        <dbReference type="SMART" id="SM00244"/>
    </source>
</evidence>
<dbReference type="PRINTS" id="PR00679">
    <property type="entry name" value="PROHIBITIN"/>
</dbReference>
<proteinExistence type="inferred from homology"/>
<evidence type="ECO:0000256" key="1">
    <source>
        <dbReference type="ARBA" id="ARBA00009658"/>
    </source>
</evidence>
<dbReference type="Proteomes" id="UP000307173">
    <property type="component" value="Unassembled WGS sequence"/>
</dbReference>
<feature type="domain" description="Band 7" evidence="7">
    <location>
        <begin position="25"/>
        <end position="186"/>
    </location>
</feature>
<comment type="caution">
    <text evidence="8">The sequence shown here is derived from an EMBL/GenBank/DDBJ whole genome shotgun (WGS) entry which is preliminary data.</text>
</comment>
<dbReference type="GO" id="GO:0000423">
    <property type="term" value="P:mitophagy"/>
    <property type="evidence" value="ECO:0007669"/>
    <property type="project" value="UniProtKB-ARBA"/>
</dbReference>
<evidence type="ECO:0000256" key="2">
    <source>
        <dbReference type="ARBA" id="ARBA00057247"/>
    </source>
</evidence>
<dbReference type="GO" id="GO:0007005">
    <property type="term" value="P:mitochondrion organization"/>
    <property type="evidence" value="ECO:0007669"/>
    <property type="project" value="TreeGrafter"/>
</dbReference>
<dbReference type="InterPro" id="IPR001107">
    <property type="entry name" value="Band_7"/>
</dbReference>
<dbReference type="PANTHER" id="PTHR23222:SF0">
    <property type="entry name" value="PROHIBITIN 1"/>
    <property type="match status" value="1"/>
</dbReference>
<protein>
    <recommendedName>
        <fullName evidence="4">Prohibitin</fullName>
    </recommendedName>
</protein>